<comment type="caution">
    <text evidence="1">The sequence shown here is derived from an EMBL/GenBank/DDBJ whole genome shotgun (WGS) entry which is preliminary data.</text>
</comment>
<sequence>MQAPNDVSDINKIQQAVNSGESELQHAIDSTNQFVDEIVTEQEALRKSKNLPIQDFQKFITDDVVEKLDNQISLLNDAAQTAHSMATGAFLNNEKNITVEGTKNLDFVKLEQLADNFNSMAFSIETYGMARSFESWEEASAYLPSRREESLLAIPLNEAIIHSSSVIDEPIIAEPVTEEGNVDGQSVASTEQTDAERYPEAITSVFKISEAMDSHRIIIKELDQLSALLEVYSSEFRQDPEGTLAQAKGHLERIKVAAQTERTGFEKFFKTAGPEAN</sequence>
<accession>A0ABT6QZN4</accession>
<organism evidence="1 2">
    <name type="scientific">Exiguobacterium antarcticum</name>
    <dbReference type="NCBI Taxonomy" id="132920"/>
    <lineage>
        <taxon>Bacteria</taxon>
        <taxon>Bacillati</taxon>
        <taxon>Bacillota</taxon>
        <taxon>Bacilli</taxon>
        <taxon>Bacillales</taxon>
        <taxon>Bacillales Family XII. Incertae Sedis</taxon>
        <taxon>Exiguobacterium</taxon>
    </lineage>
</organism>
<dbReference type="EMBL" id="JASBQV010000004">
    <property type="protein sequence ID" value="MDI3234150.1"/>
    <property type="molecule type" value="Genomic_DNA"/>
</dbReference>
<proteinExistence type="predicted"/>
<evidence type="ECO:0000313" key="2">
    <source>
        <dbReference type="Proteomes" id="UP001243286"/>
    </source>
</evidence>
<reference evidence="1 2" key="1">
    <citation type="submission" date="2023-04" db="EMBL/GenBank/DDBJ databases">
        <title>Antarctic isolates genomes.</title>
        <authorList>
            <person name="Dimov S.G."/>
        </authorList>
    </citation>
    <scope>NUCLEOTIDE SEQUENCE [LARGE SCALE GENOMIC DNA]</scope>
    <source>
        <strain evidence="1 2">AL19</strain>
    </source>
</reference>
<name>A0ABT6QZN4_9BACL</name>
<keyword evidence="2" id="KW-1185">Reference proteome</keyword>
<gene>
    <name evidence="1" type="ORF">QK289_03950</name>
</gene>
<dbReference type="Proteomes" id="UP001243286">
    <property type="component" value="Unassembled WGS sequence"/>
</dbReference>
<protein>
    <submittedName>
        <fullName evidence="1">Uncharacterized protein</fullName>
    </submittedName>
</protein>
<evidence type="ECO:0000313" key="1">
    <source>
        <dbReference type="EMBL" id="MDI3234150.1"/>
    </source>
</evidence>